<dbReference type="Pfam" id="PF01151">
    <property type="entry name" value="ELO"/>
    <property type="match status" value="1"/>
</dbReference>
<keyword evidence="3 10" id="KW-0808">Transferase</keyword>
<dbReference type="GO" id="GO:0030896">
    <property type="term" value="C:checkpoint clamp complex"/>
    <property type="evidence" value="ECO:0007669"/>
    <property type="project" value="InterPro"/>
</dbReference>
<keyword evidence="9 10" id="KW-0275">Fatty acid biosynthesis</keyword>
<dbReference type="EMBL" id="KB741292">
    <property type="protein sequence ID" value="ENN70440.1"/>
    <property type="molecule type" value="Genomic_DNA"/>
</dbReference>
<dbReference type="GO" id="GO:0009922">
    <property type="term" value="F:fatty acid elongase activity"/>
    <property type="evidence" value="ECO:0007669"/>
    <property type="project" value="UniProtKB-EC"/>
</dbReference>
<dbReference type="GO" id="GO:0005789">
    <property type="term" value="C:endoplasmic reticulum membrane"/>
    <property type="evidence" value="ECO:0007669"/>
    <property type="project" value="TreeGrafter"/>
</dbReference>
<comment type="similarity">
    <text evidence="10">Belongs to the ELO family.</text>
</comment>
<evidence type="ECO:0000256" key="2">
    <source>
        <dbReference type="ARBA" id="ARBA00022516"/>
    </source>
</evidence>
<feature type="non-terminal residue" evidence="11">
    <location>
        <position position="1"/>
    </location>
</feature>
<reference evidence="11" key="1">
    <citation type="journal article" date="2013" name="Genome Biol.">
        <title>Draft genome of the mountain pine beetle, Dendroctonus ponderosae Hopkins, a major forest pest.</title>
        <authorList>
            <person name="Keeling C.I."/>
            <person name="Yuen M.M."/>
            <person name="Liao N.Y."/>
            <person name="Docking T.R."/>
            <person name="Chan S.K."/>
            <person name="Taylor G.A."/>
            <person name="Palmquist D.L."/>
            <person name="Jackman S.D."/>
            <person name="Nguyen A."/>
            <person name="Li M."/>
            <person name="Henderson H."/>
            <person name="Janes J.K."/>
            <person name="Zhao Y."/>
            <person name="Pandoh P."/>
            <person name="Moore R."/>
            <person name="Sperling F.A."/>
            <person name="Huber D.P."/>
            <person name="Birol I."/>
            <person name="Jones S.J."/>
            <person name="Bohlmann J."/>
        </authorList>
    </citation>
    <scope>NUCLEOTIDE SEQUENCE</scope>
</reference>
<keyword evidence="5 10" id="KW-0276">Fatty acid metabolism</keyword>
<evidence type="ECO:0000256" key="4">
    <source>
        <dbReference type="ARBA" id="ARBA00022692"/>
    </source>
</evidence>
<dbReference type="Gene3D" id="3.70.10.10">
    <property type="match status" value="1"/>
</dbReference>
<feature type="transmembrane region" description="Helical" evidence="10">
    <location>
        <begin position="438"/>
        <end position="459"/>
    </location>
</feature>
<evidence type="ECO:0000256" key="6">
    <source>
        <dbReference type="ARBA" id="ARBA00022989"/>
    </source>
</evidence>
<dbReference type="InterPro" id="IPR030457">
    <property type="entry name" value="ELO_CS"/>
</dbReference>
<evidence type="ECO:0000256" key="8">
    <source>
        <dbReference type="ARBA" id="ARBA00023136"/>
    </source>
</evidence>
<dbReference type="GO" id="GO:0034626">
    <property type="term" value="P:fatty acid elongation, polyunsaturated fatty acid"/>
    <property type="evidence" value="ECO:0007669"/>
    <property type="project" value="TreeGrafter"/>
</dbReference>
<dbReference type="PROSITE" id="PS01188">
    <property type="entry name" value="ELO"/>
    <property type="match status" value="1"/>
</dbReference>
<dbReference type="OrthoDB" id="60092at2759"/>
<evidence type="ECO:0000256" key="10">
    <source>
        <dbReference type="RuleBase" id="RU361115"/>
    </source>
</evidence>
<evidence type="ECO:0000256" key="7">
    <source>
        <dbReference type="ARBA" id="ARBA00023098"/>
    </source>
</evidence>
<comment type="catalytic activity">
    <reaction evidence="10">
        <text>a very-long-chain acyl-CoA + malonyl-CoA + H(+) = a very-long-chain 3-oxoacyl-CoA + CO2 + CoA</text>
        <dbReference type="Rhea" id="RHEA:32727"/>
        <dbReference type="ChEBI" id="CHEBI:15378"/>
        <dbReference type="ChEBI" id="CHEBI:16526"/>
        <dbReference type="ChEBI" id="CHEBI:57287"/>
        <dbReference type="ChEBI" id="CHEBI:57384"/>
        <dbReference type="ChEBI" id="CHEBI:90725"/>
        <dbReference type="ChEBI" id="CHEBI:90736"/>
        <dbReference type="EC" id="2.3.1.199"/>
    </reaction>
</comment>
<dbReference type="GO" id="GO:0034625">
    <property type="term" value="P:fatty acid elongation, monounsaturated fatty acid"/>
    <property type="evidence" value="ECO:0007669"/>
    <property type="project" value="TreeGrafter"/>
</dbReference>
<name>N6TMH6_DENPD</name>
<evidence type="ECO:0000313" key="11">
    <source>
        <dbReference type="EMBL" id="ENN70440.1"/>
    </source>
</evidence>
<feature type="transmembrane region" description="Helical" evidence="10">
    <location>
        <begin position="396"/>
        <end position="417"/>
    </location>
</feature>
<sequence length="645" mass="73716">MCVSIESRSPLKGNYVKTFSVFLPVTENQLPAIRKETGDSQGSVAVLGRAIVALAKVGDELYMEAKPDKLSFLTLNQAKTICAQMHLLDSFFSLYDIDGPKQPRNVPICCKVHVKTMLQLLKGTQLDRKLESLKIELNPNSDSIQFKLKYKVDDIVLSQVLHLMEPEVLQLDDYSGRKNNNICAGNEFYNNLLVLFSNSDDDITLEISETKMIARNYVNGAPHKPKSVRSQVTLNSSEFVLYRISEATTINFPLKPLRAAIAFADVFSLNVGLDFDKGGRQVPLCVTLKNPTFEMLFIVSSFNPYADGQSSTGTTSLPTRMNRVANSDTLPANKSGAQQDLTQEDLLAIANEDWQAFDERTNNFKAALRRISKEPSFNESREGGKRILSNPRALDYPLMSTPLPVIFIIYFWFKFVLTWAPNYMKDRPPFELKKIIMLYNIMQIIANGYILFFIFLARNEIDWTCGEIDFSDSYWARKFLSLTYLFFIVKIMDLLDTVFFALRKKTAHISFLHTYHHFGMVGLGWLGVKFLGGGHSYFVGLANAPVHMILYSYYLLTSYNSKYGRVLWLKRFITQAQLIQFAFLICIYGQLFFRSNCNYPKLVPFFFVPQNIFMIILFGDFYIHNYILKKKGQIPEQSESEKLSL</sequence>
<evidence type="ECO:0000256" key="5">
    <source>
        <dbReference type="ARBA" id="ARBA00022832"/>
    </source>
</evidence>
<feature type="transmembrane region" description="Helical" evidence="10">
    <location>
        <begin position="576"/>
        <end position="593"/>
    </location>
</feature>
<dbReference type="InterPro" id="IPR046938">
    <property type="entry name" value="DNA_clamp_sf"/>
</dbReference>
<keyword evidence="4 10" id="KW-0812">Transmembrane</keyword>
<protein>
    <recommendedName>
        <fullName evidence="10">Elongation of very long chain fatty acids protein</fullName>
        <ecNumber evidence="10">2.3.1.199</ecNumber>
    </recommendedName>
    <alternativeName>
        <fullName evidence="10">Very-long-chain 3-oxoacyl-CoA synthase</fullName>
    </alternativeName>
</protein>
<dbReference type="GO" id="GO:0019367">
    <property type="term" value="P:fatty acid elongation, saturated fatty acid"/>
    <property type="evidence" value="ECO:0007669"/>
    <property type="project" value="TreeGrafter"/>
</dbReference>
<accession>N6TMH6</accession>
<feature type="transmembrane region" description="Helical" evidence="10">
    <location>
        <begin position="605"/>
        <end position="623"/>
    </location>
</feature>
<dbReference type="PANTHER" id="PTHR11157">
    <property type="entry name" value="FATTY ACID ACYL TRANSFERASE-RELATED"/>
    <property type="match status" value="1"/>
</dbReference>
<dbReference type="Pfam" id="PF04139">
    <property type="entry name" value="Rad9"/>
    <property type="match status" value="1"/>
</dbReference>
<gene>
    <name evidence="11" type="ORF">YQE_12944</name>
</gene>
<proteinExistence type="inferred from homology"/>
<organism evidence="11">
    <name type="scientific">Dendroctonus ponderosae</name>
    <name type="common">Mountain pine beetle</name>
    <dbReference type="NCBI Taxonomy" id="77166"/>
    <lineage>
        <taxon>Eukaryota</taxon>
        <taxon>Metazoa</taxon>
        <taxon>Ecdysozoa</taxon>
        <taxon>Arthropoda</taxon>
        <taxon>Hexapoda</taxon>
        <taxon>Insecta</taxon>
        <taxon>Pterygota</taxon>
        <taxon>Neoptera</taxon>
        <taxon>Endopterygota</taxon>
        <taxon>Coleoptera</taxon>
        <taxon>Polyphaga</taxon>
        <taxon>Cucujiformia</taxon>
        <taxon>Curculionidae</taxon>
        <taxon>Scolytinae</taxon>
        <taxon>Dendroctonus</taxon>
    </lineage>
</organism>
<dbReference type="InterPro" id="IPR002076">
    <property type="entry name" value="ELO_fam"/>
</dbReference>
<dbReference type="EC" id="2.3.1.199" evidence="10"/>
<feature type="transmembrane region" description="Helical" evidence="10">
    <location>
        <begin position="514"/>
        <end position="531"/>
    </location>
</feature>
<dbReference type="SUPFAM" id="SSF55979">
    <property type="entry name" value="DNA clamp"/>
    <property type="match status" value="1"/>
</dbReference>
<dbReference type="GO" id="GO:0042761">
    <property type="term" value="P:very long-chain fatty acid biosynthetic process"/>
    <property type="evidence" value="ECO:0007669"/>
    <property type="project" value="TreeGrafter"/>
</dbReference>
<keyword evidence="7 10" id="KW-0443">Lipid metabolism</keyword>
<feature type="transmembrane region" description="Helical" evidence="10">
    <location>
        <begin position="479"/>
        <end position="502"/>
    </location>
</feature>
<keyword evidence="6 10" id="KW-1133">Transmembrane helix</keyword>
<dbReference type="AlphaFoldDB" id="N6TMH6"/>
<dbReference type="GO" id="GO:0000077">
    <property type="term" value="P:DNA damage checkpoint signaling"/>
    <property type="evidence" value="ECO:0007669"/>
    <property type="project" value="InterPro"/>
</dbReference>
<evidence type="ECO:0000256" key="9">
    <source>
        <dbReference type="ARBA" id="ARBA00023160"/>
    </source>
</evidence>
<feature type="transmembrane region" description="Helical" evidence="10">
    <location>
        <begin position="537"/>
        <end position="556"/>
    </location>
</feature>
<dbReference type="HOGENOM" id="CLU_424707_0_0_1"/>
<keyword evidence="2 10" id="KW-0444">Lipid biosynthesis</keyword>
<dbReference type="PANTHER" id="PTHR11157:SF21">
    <property type="entry name" value="ELONGATION OF VERY LONG CHAIN FATTY ACIDS PROTEIN"/>
    <property type="match status" value="1"/>
</dbReference>
<dbReference type="InterPro" id="IPR007268">
    <property type="entry name" value="Rad9/Ddc1"/>
</dbReference>
<evidence type="ECO:0000256" key="3">
    <source>
        <dbReference type="ARBA" id="ARBA00022679"/>
    </source>
</evidence>
<comment type="subcellular location">
    <subcellularLocation>
        <location evidence="1">Membrane</location>
        <topology evidence="1">Multi-pass membrane protein</topology>
    </subcellularLocation>
</comment>
<evidence type="ECO:0000256" key="1">
    <source>
        <dbReference type="ARBA" id="ARBA00004141"/>
    </source>
</evidence>
<keyword evidence="8 10" id="KW-0472">Membrane</keyword>
<dbReference type="GO" id="GO:0030148">
    <property type="term" value="P:sphingolipid biosynthetic process"/>
    <property type="evidence" value="ECO:0007669"/>
    <property type="project" value="TreeGrafter"/>
</dbReference>